<evidence type="ECO:0000313" key="2">
    <source>
        <dbReference type="Proteomes" id="UP001153387"/>
    </source>
</evidence>
<comment type="caution">
    <text evidence="1">The sequence shown here is derived from an EMBL/GenBank/DDBJ whole genome shotgun (WGS) entry which is preliminary data.</text>
</comment>
<evidence type="ECO:0008006" key="3">
    <source>
        <dbReference type="Google" id="ProtNLM"/>
    </source>
</evidence>
<dbReference type="AlphaFoldDB" id="A0A9X4KE05"/>
<reference evidence="1 2" key="1">
    <citation type="submission" date="2022-10" db="EMBL/GenBank/DDBJ databases">
        <title>Comparative genomic analysis of Cohnella hashimotonis sp. nov., isolated from the International Space Station.</title>
        <authorList>
            <person name="Simpson A."/>
            <person name="Venkateswaran K."/>
        </authorList>
    </citation>
    <scope>NUCLEOTIDE SEQUENCE [LARGE SCALE GENOMIC DNA]</scope>
    <source>
        <strain evidence="1 2">DSM 18997</strain>
    </source>
</reference>
<evidence type="ECO:0000313" key="1">
    <source>
        <dbReference type="EMBL" id="MDG0790283.1"/>
    </source>
</evidence>
<dbReference type="EMBL" id="JAPDHZ010000002">
    <property type="protein sequence ID" value="MDG0790283.1"/>
    <property type="molecule type" value="Genomic_DNA"/>
</dbReference>
<organism evidence="1 2">
    <name type="scientific">Cohnella ginsengisoli</name>
    <dbReference type="NCBI Taxonomy" id="425004"/>
    <lineage>
        <taxon>Bacteria</taxon>
        <taxon>Bacillati</taxon>
        <taxon>Bacillota</taxon>
        <taxon>Bacilli</taxon>
        <taxon>Bacillales</taxon>
        <taxon>Paenibacillaceae</taxon>
        <taxon>Cohnella</taxon>
    </lineage>
</organism>
<dbReference type="Proteomes" id="UP001153387">
    <property type="component" value="Unassembled WGS sequence"/>
</dbReference>
<name>A0A9X4KE05_9BACL</name>
<sequence>MDSVDLVPAITVSDNGSGAEEANVIVSLDGQDLQAGEPIVLYTLPLGSHTLFVSAADAAGNIGRQTVTFEIATHIDSLKALIDRFKVMEWIDSSGIANSLKKKLDHGHLEAFIHQVKAPSGKHVDLDAAVLLLPDARWLLQQREQVGT</sequence>
<proteinExistence type="predicted"/>
<gene>
    <name evidence="1" type="ORF">OMP38_05030</name>
</gene>
<dbReference type="RefSeq" id="WP_277564133.1">
    <property type="nucleotide sequence ID" value="NZ_JAPDHZ010000002.1"/>
</dbReference>
<protein>
    <recommendedName>
        <fullName evidence="3">Bacterial Ig-like domain-containing protein</fullName>
    </recommendedName>
</protein>
<keyword evidence="2" id="KW-1185">Reference proteome</keyword>
<accession>A0A9X4KE05</accession>